<organism evidence="1 2">
    <name type="scientific">Romanomermis culicivorax</name>
    <name type="common">Nematode worm</name>
    <dbReference type="NCBI Taxonomy" id="13658"/>
    <lineage>
        <taxon>Eukaryota</taxon>
        <taxon>Metazoa</taxon>
        <taxon>Ecdysozoa</taxon>
        <taxon>Nematoda</taxon>
        <taxon>Enoplea</taxon>
        <taxon>Dorylaimia</taxon>
        <taxon>Mermithida</taxon>
        <taxon>Mermithoidea</taxon>
        <taxon>Mermithidae</taxon>
        <taxon>Romanomermis</taxon>
    </lineage>
</organism>
<dbReference type="AlphaFoldDB" id="A0A915JFV0"/>
<keyword evidence="1" id="KW-1185">Reference proteome</keyword>
<sequence>MPLQTYTSSSYCRVKANGHAHPQYQSLRKLNDATIQDNITSIAMITVTAMTATMIAMTLKTIPISPPWIMATTAITESSIAAKFCICPHLPPSHYLQLIDRQSLNDLPRVDAASTR</sequence>
<protein>
    <submittedName>
        <fullName evidence="2">Uncharacterized protein</fullName>
    </submittedName>
</protein>
<evidence type="ECO:0000313" key="1">
    <source>
        <dbReference type="Proteomes" id="UP000887565"/>
    </source>
</evidence>
<reference evidence="2" key="1">
    <citation type="submission" date="2022-11" db="UniProtKB">
        <authorList>
            <consortium name="WormBaseParasite"/>
        </authorList>
    </citation>
    <scope>IDENTIFICATION</scope>
</reference>
<dbReference type="WBParaSite" id="nRc.2.0.1.t24707-RA">
    <property type="protein sequence ID" value="nRc.2.0.1.t24707-RA"/>
    <property type="gene ID" value="nRc.2.0.1.g24707"/>
</dbReference>
<name>A0A915JFV0_ROMCU</name>
<dbReference type="Proteomes" id="UP000887565">
    <property type="component" value="Unplaced"/>
</dbReference>
<evidence type="ECO:0000313" key="2">
    <source>
        <dbReference type="WBParaSite" id="nRc.2.0.1.t24707-RA"/>
    </source>
</evidence>
<proteinExistence type="predicted"/>
<accession>A0A915JFV0</accession>